<reference evidence="4" key="1">
    <citation type="submission" date="2016-09" db="EMBL/GenBank/DDBJ databases">
        <authorList>
            <person name="Koehorst J."/>
        </authorList>
    </citation>
    <scope>NUCLEOTIDE SEQUENCE [LARGE SCALE GENOMIC DNA]</scope>
</reference>
<name>A0A1H6KED7_9BACT</name>
<dbReference type="NCBIfam" id="TIGR02595">
    <property type="entry name" value="PEP_CTERM"/>
    <property type="match status" value="1"/>
</dbReference>
<dbReference type="Pfam" id="PF13385">
    <property type="entry name" value="Laminin_G_3"/>
    <property type="match status" value="1"/>
</dbReference>
<evidence type="ECO:0000259" key="2">
    <source>
        <dbReference type="Pfam" id="PF07589"/>
    </source>
</evidence>
<dbReference type="KEGG" id="agl:PYTT_0141"/>
<dbReference type="Gene3D" id="2.60.120.200">
    <property type="match status" value="1"/>
</dbReference>
<gene>
    <name evidence="3" type="ORF">PYTT_0141</name>
</gene>
<keyword evidence="4" id="KW-1185">Reference proteome</keyword>
<proteinExistence type="predicted"/>
<keyword evidence="1" id="KW-0732">Signal</keyword>
<dbReference type="Pfam" id="PF07589">
    <property type="entry name" value="PEP-CTERM"/>
    <property type="match status" value="1"/>
</dbReference>
<feature type="signal peptide" evidence="1">
    <location>
        <begin position="1"/>
        <end position="19"/>
    </location>
</feature>
<organism evidence="3 4">
    <name type="scientific">Akkermansia glycaniphila</name>
    <dbReference type="NCBI Taxonomy" id="1679444"/>
    <lineage>
        <taxon>Bacteria</taxon>
        <taxon>Pseudomonadati</taxon>
        <taxon>Verrucomicrobiota</taxon>
        <taxon>Verrucomicrobiia</taxon>
        <taxon>Verrucomicrobiales</taxon>
        <taxon>Akkermansiaceae</taxon>
        <taxon>Akkermansia</taxon>
    </lineage>
</organism>
<dbReference type="AlphaFoldDB" id="A0A1H6KED7"/>
<feature type="domain" description="Ice-binding protein C-terminal" evidence="2">
    <location>
        <begin position="234"/>
        <end position="257"/>
    </location>
</feature>
<evidence type="ECO:0000256" key="1">
    <source>
        <dbReference type="SAM" id="SignalP"/>
    </source>
</evidence>
<dbReference type="STRING" id="1679444.PYTT_0141"/>
<accession>A0A1H6KED7</accession>
<dbReference type="InterPro" id="IPR013424">
    <property type="entry name" value="Ice-binding_C"/>
</dbReference>
<dbReference type="SUPFAM" id="SSF49899">
    <property type="entry name" value="Concanavalin A-like lectins/glucanases"/>
    <property type="match status" value="1"/>
</dbReference>
<dbReference type="InterPro" id="IPR013320">
    <property type="entry name" value="ConA-like_dom_sf"/>
</dbReference>
<dbReference type="EMBL" id="LT629973">
    <property type="protein sequence ID" value="SEH70976.1"/>
    <property type="molecule type" value="Genomic_DNA"/>
</dbReference>
<dbReference type="Proteomes" id="UP000176204">
    <property type="component" value="Chromosome I"/>
</dbReference>
<dbReference type="RefSeq" id="WP_067772259.1">
    <property type="nucleotide sequence ID" value="NZ_LIGX01000002.1"/>
</dbReference>
<feature type="chain" id="PRO_5009604440" evidence="1">
    <location>
        <begin position="20"/>
        <end position="258"/>
    </location>
</feature>
<protein>
    <submittedName>
        <fullName evidence="3">Pep-cterm motif</fullName>
    </submittedName>
</protein>
<sequence>MKKHIFILAVVASALPVFGASSIDDKNLSYYWDFDNGTSLQTFYTGNASTASVGFGAYKAFSASGSMTGDGYISTTATTKLNNTSLYASGLQGINANNFSLSFDLKNYVDGAALIMFNGSKTLSSALGRWGWGAAGETGSYNTALTGTAGTDTWRSIVLSFSSGTMSVYADGTLLGSGNYSNIGAISSLSLGGNAADNTSMRASFDNLAIWNTALDQETAAKLKGRRADEAFNVPEPAAATLSLLGLGALLLRRRRRG</sequence>
<evidence type="ECO:0000313" key="4">
    <source>
        <dbReference type="Proteomes" id="UP000176204"/>
    </source>
</evidence>
<evidence type="ECO:0000313" key="3">
    <source>
        <dbReference type="EMBL" id="SEH70976.1"/>
    </source>
</evidence>